<gene>
    <name evidence="4" type="ORF">A3770_07p46280</name>
</gene>
<dbReference type="Proteomes" id="UP000316726">
    <property type="component" value="Chromosome 7"/>
</dbReference>
<dbReference type="InterPro" id="IPR036890">
    <property type="entry name" value="HATPase_C_sf"/>
</dbReference>
<dbReference type="SUPFAM" id="SSF55874">
    <property type="entry name" value="ATPase domain of HSP90 chaperone/DNA topoisomerase II/histidine kinase"/>
    <property type="match status" value="1"/>
</dbReference>
<feature type="domain" description="SMCHD1 ribosomal S5" evidence="3">
    <location>
        <begin position="462"/>
        <end position="651"/>
    </location>
</feature>
<reference evidence="4 5" key="1">
    <citation type="submission" date="2018-07" db="EMBL/GenBank/DDBJ databases">
        <title>The complete nuclear genome of the prasinophyte Chloropicon primus (CCMP1205).</title>
        <authorList>
            <person name="Pombert J.-F."/>
            <person name="Otis C."/>
            <person name="Turmel M."/>
            <person name="Lemieux C."/>
        </authorList>
    </citation>
    <scope>NUCLEOTIDE SEQUENCE [LARGE SCALE GENOMIC DNA]</scope>
    <source>
        <strain evidence="4 5">CCMP1205</strain>
    </source>
</reference>
<evidence type="ECO:0000256" key="1">
    <source>
        <dbReference type="SAM" id="Coils"/>
    </source>
</evidence>
<feature type="compositionally biased region" description="Polar residues" evidence="2">
    <location>
        <begin position="2148"/>
        <end position="2163"/>
    </location>
</feature>
<feature type="region of interest" description="Disordered" evidence="2">
    <location>
        <begin position="2133"/>
        <end position="2188"/>
    </location>
</feature>
<feature type="compositionally biased region" description="Low complexity" evidence="2">
    <location>
        <begin position="247"/>
        <end position="260"/>
    </location>
</feature>
<dbReference type="PANTHER" id="PTHR22640:SF2">
    <property type="entry name" value="STRUCTURAL MAINTENANCE OF CHROMOSOMES FLEXIBLE HINGE DOMAIN-CONTAINING PROTEIN 1"/>
    <property type="match status" value="1"/>
</dbReference>
<feature type="compositionally biased region" description="Basic and acidic residues" evidence="2">
    <location>
        <begin position="2164"/>
        <end position="2174"/>
    </location>
</feature>
<feature type="region of interest" description="Disordered" evidence="2">
    <location>
        <begin position="218"/>
        <end position="260"/>
    </location>
</feature>
<protein>
    <submittedName>
        <fullName evidence="4">Putative structural maintenance of chromosomes protein</fullName>
    </submittedName>
</protein>
<dbReference type="Pfam" id="PF22899">
    <property type="entry name" value="SMCHD1_S5"/>
    <property type="match status" value="1"/>
</dbReference>
<evidence type="ECO:0000313" key="4">
    <source>
        <dbReference type="EMBL" id="QDZ22110.1"/>
    </source>
</evidence>
<dbReference type="GO" id="GO:0006302">
    <property type="term" value="P:double-strand break repair"/>
    <property type="evidence" value="ECO:0007669"/>
    <property type="project" value="InterPro"/>
</dbReference>
<keyword evidence="1" id="KW-0175">Coiled coil</keyword>
<keyword evidence="5" id="KW-1185">Reference proteome</keyword>
<feature type="coiled-coil region" evidence="1">
    <location>
        <begin position="1769"/>
        <end position="1838"/>
    </location>
</feature>
<evidence type="ECO:0000259" key="3">
    <source>
        <dbReference type="Pfam" id="PF22899"/>
    </source>
</evidence>
<dbReference type="Gene3D" id="3.30.565.10">
    <property type="entry name" value="Histidine kinase-like ATPase, C-terminal domain"/>
    <property type="match status" value="1"/>
</dbReference>
<dbReference type="InterPro" id="IPR055109">
    <property type="entry name" value="SMCHD1_S5"/>
</dbReference>
<dbReference type="OrthoDB" id="10036779at2759"/>
<dbReference type="EMBL" id="CP031040">
    <property type="protein sequence ID" value="QDZ22110.1"/>
    <property type="molecule type" value="Genomic_DNA"/>
</dbReference>
<dbReference type="PANTHER" id="PTHR22640">
    <property type="entry name" value="STRUCTURAL MAINTENANCE OF CHROMOSOMES FLEXIBLE HINGE DOMAIN-CONTAINING PROTEIN 1"/>
    <property type="match status" value="1"/>
</dbReference>
<evidence type="ECO:0000313" key="5">
    <source>
        <dbReference type="Proteomes" id="UP000316726"/>
    </source>
</evidence>
<organism evidence="4 5">
    <name type="scientific">Chloropicon primus</name>
    <dbReference type="NCBI Taxonomy" id="1764295"/>
    <lineage>
        <taxon>Eukaryota</taxon>
        <taxon>Viridiplantae</taxon>
        <taxon>Chlorophyta</taxon>
        <taxon>Chloropicophyceae</taxon>
        <taxon>Chloropicales</taxon>
        <taxon>Chloropicaceae</taxon>
        <taxon>Chloropicon</taxon>
    </lineage>
</organism>
<dbReference type="Pfam" id="PF13589">
    <property type="entry name" value="HATPase_c_3"/>
    <property type="match status" value="1"/>
</dbReference>
<evidence type="ECO:0000256" key="2">
    <source>
        <dbReference type="SAM" id="MobiDB-lite"/>
    </source>
</evidence>
<proteinExistence type="predicted"/>
<sequence length="2188" mass="243747">MRQGGGAEGEVRVQWEGEEAPFTVDLDETNTNKNKNTNTRGLLERAREAFGLLRSVTEGGQEEEEFCLTDGEVEVKTDGRLASIVREARESGGTPAILFLFSRVSLSRGGRGEGEGGASSCLGRERISFVPHPRTITAAGDLEYFTSTRGKQTVSYALAELVDNALSATQHVTRAGEREVRICFCVNSTSSASVFVEDNGVGMNKSQVNDWAVMNLSKSERERRESGGSGEVGNSSGSGSDPFAWNATQHQTQKQKQAGGWKQDRHLFSSLSFFGVGSKNAAFFLGNSVHMATKQEDNMLVHDLRLSAKELETKYRNKENAYEADLIHRVPGDLSTLTAEEKKFGPVVQSVLGEGKGDGARAGENKKSFTRLTVSELKRDVIDQIKDRYSCEQICRELAHIYHFYIHGANGKSDSSLDAEAHDDRRKLPDGSALPAVEVEFHCEGRLLFKTNLCEVEDEPVSLHLKSKKEEFPFSLEVPQRGRVDGILYYFPFDSEKETLPSLDWKESPSPQGTQATQFDLTQVSMTQFNQHSSQFSLADPDAGAMLAAVQAQRRCLFETFWQGRLIPESRVVSLPFIDSIFQKQGTYMRDKIPPEVINRIWGCLFFGPEFRVTRNKLSFRDNLEDLLCSSFSSNRNTEKKFKEWLARCHSELDQTLSFEKLCPTEVQATMRSKFGENKTFFDRVVMGDLTLSTGDVVQLKTTPKVVGRIANILSNKIMHADGRHSNGYLAVQPIPEGIYGSSIGLYPLRRYKSKLSAKELESHVKKQWSKCPSNLSVEPLHLATGKIKEYAAGDTFPPTYISVTDGSGQRITKCMSRGKKQNLSVIQKLYYLGTDLPQDNQDLSLAVKETVNQSSLENPVEVLCVSNCTPRNDIFGFQKVNGGLKKSGYYLMKFMVEPDCGKSPLVLEMKCRVKPSEGERAELECGGKIEAVQLGEALPPISLSIYDEFDNLADTKPYLDKVKLSVVTNNEEIAINAESKIESRDGKILLKDLKLSPSGNQSIPYFCTRGRGRKQGKPNPLKCKLSISVGEKIEEVVKVTVSPGLPVAFDVISGIDMDVNGENNPLQLAQDSPFPSFVIALKDQYGNRTSPPKDYACTLKVSCEGLVPDTKSFTVEDSGMLSVEGFVAEASLFTKAVLQLRYSPTDSIIETCTVNNDSIAERHIWMQIEPSAKPAQLAILRQGQEVPKDTNGSDDFVIEDIQVATFLEDLSVEVRDGSGRPAPCGTSAKLTCSWVKGTKQVQMNSDSQVTLPALAVQENCGSVVSFWVRVVVDGFHLEASMFVRATPGPPYSWAISCESNKVYSGVPFVVIIEAVDKHQNRCRSSSSQLPTPEIEPQSERELCFKKEAWESDWTCDEDNMYTYSAKIVLSGEKGPIALRVHSENDLNMTEDIWHVPLLPGPPSKLSMSIPNESQKFYTQCCIEKIFVEVQDDYGNAAPCKDFEILLQPSLRACDTEGVFGNASSKSGNRKKVKDGKAEFASIKLSCPEVGKYILQAVSKSRKLSIEEATMEIEVQSCNRVVGLEAKLPEKKCQAGGSIDIDVVVETENKKALARDALSSFEIIISKDRNVKGSISAKFVDYDEKSMTLQFSSDKVTAAGVYNLTAVYNEGRSELGTYQVRSLSQTFEVTPFEPKQLCLMPPEIESQCTILHVSDKTIGREPILPSASMQLQDIYGNFVAKSKVKLSFHLYADEAMQNEIKGSLTCDGSPITDKSGQAAVRNIVISDECKAYLTKDKNRPTLDVHFAVRCHEKKSKFLGWKRVLCYSNDEKQTEKREKYTKEKKKLEKALGAEREKLRNLEDAIVAQKEKLGLGTKSLRNLDQVLKDQESKVEEAEKRGARGPQLRSLAKFNTTLATVKKISSKHCVGWMVEQATVEHECLTKILSWFRRGKLQVLIMTNVEIMQKARKALKQKGLDIPDMIAEEAMRPYDGRQRRRASGCKMTSAEAAFLGQMGCLAKKLHEDALLGSDGALEMPLPHHHVDKQKWPKGLETWPAGFVGHAANLLRPKRENRRSTTLYTMTGSSLVFDEWPNAYKYFRACSKDLRVQVPSIFNLDGTMVESDGVLTGSRNNCPKNLSQLKISFGSSQESLVRQKEKLREVQSLVEAKETMDKARESVGDLKERLQKLERKLEEVKGSKKRPLLQEIDANQGQDEEVPSSQKRASQEEPQESRARSTRRRRMIMEMED</sequence>
<accession>A0A5B8MRS0</accession>
<name>A0A5B8MRS0_9CHLO</name>
<dbReference type="InterPro" id="IPR038892">
    <property type="entry name" value="SMCHD1"/>
</dbReference>